<sequence length="560" mass="59678">MWDFFIDLCKSYPQILIFLAIAIGYYVGKIKFFGLNLGSTAGVLLMALLLGQMNIEMPPLLRAVGFALFIFTIGYKVGPQFFGALRKEGIHYVWLSLVVALTGLITAIALGKLFGFNAGTVAGLLGGAMTQSTVIGTADGAITVLPISAAEKATLQSDVAVAYAITYIFGVVGVVIFFKMVPGLLKLDLKEEARKLEARMSGGEEVLESPELFSWYKRLNLRAYKSRISGKTVKELEGMFPGRVAIERIKRGSQLMEFTPETLIQTGDEIALVGDRQALLAAEKLIGPEIDDQAVIDVIGEIIDICVLNREAVGRTLGEISQKHGHGVFLRKITRQGHELPLTRDTVVHKCDVLTVAGACKEIEAFINYLGYPERSTSATDLIMVGAGCVVGTLIGLITVPVLGIPLTLGAGGGILVAGLVCGWLRAVHPTFGQIPSGAQWIFTDLGLNLFIASVGLTAGSKAVQALQTTGGAVFAAGIVVSLMPMIIGMIFGRLVLKLNPVLLFGALTGAETVTPALNALKEEADSSAPALGFAVPYAFGNVILTIWGTVIVHVMQIWR</sequence>
<keyword evidence="5 8" id="KW-0812">Transmembrane</keyword>
<dbReference type="GO" id="GO:0008324">
    <property type="term" value="F:monoatomic cation transmembrane transporter activity"/>
    <property type="evidence" value="ECO:0007669"/>
    <property type="project" value="InterPro"/>
</dbReference>
<evidence type="ECO:0000256" key="1">
    <source>
        <dbReference type="ARBA" id="ARBA00004651"/>
    </source>
</evidence>
<feature type="transmembrane region" description="Helical" evidence="8">
    <location>
        <begin position="35"/>
        <end position="53"/>
    </location>
</feature>
<keyword evidence="6 8" id="KW-1133">Transmembrane helix</keyword>
<feature type="transmembrane region" description="Helical" evidence="8">
    <location>
        <begin position="160"/>
        <end position="185"/>
    </location>
</feature>
<feature type="transmembrane region" description="Helical" evidence="8">
    <location>
        <begin position="59"/>
        <end position="78"/>
    </location>
</feature>
<dbReference type="InterPro" id="IPR036721">
    <property type="entry name" value="RCK_C_sf"/>
</dbReference>
<dbReference type="Proteomes" id="UP000051861">
    <property type="component" value="Unassembled WGS sequence"/>
</dbReference>
<dbReference type="EMBL" id="LIZX01000049">
    <property type="protein sequence ID" value="KPJ68586.1"/>
    <property type="molecule type" value="Genomic_DNA"/>
</dbReference>
<protein>
    <recommendedName>
        <fullName evidence="9">RCK C-terminal domain-containing protein</fullName>
    </recommendedName>
</protein>
<evidence type="ECO:0000256" key="3">
    <source>
        <dbReference type="ARBA" id="ARBA00022448"/>
    </source>
</evidence>
<feature type="transmembrane region" description="Helical" evidence="8">
    <location>
        <begin position="409"/>
        <end position="429"/>
    </location>
</feature>
<dbReference type="AlphaFoldDB" id="A0A0S7Y1W6"/>
<dbReference type="NCBIfam" id="TIGR03802">
    <property type="entry name" value="Asp_Ala_antiprt"/>
    <property type="match status" value="1"/>
</dbReference>
<feature type="transmembrane region" description="Helical" evidence="8">
    <location>
        <begin position="90"/>
        <end position="110"/>
    </location>
</feature>
<dbReference type="InterPro" id="IPR006512">
    <property type="entry name" value="YidE_YbjL"/>
</dbReference>
<dbReference type="GO" id="GO:0006813">
    <property type="term" value="P:potassium ion transport"/>
    <property type="evidence" value="ECO:0007669"/>
    <property type="project" value="InterPro"/>
</dbReference>
<evidence type="ECO:0000256" key="4">
    <source>
        <dbReference type="ARBA" id="ARBA00022475"/>
    </source>
</evidence>
<feature type="transmembrane region" description="Helical" evidence="8">
    <location>
        <begin position="472"/>
        <end position="492"/>
    </location>
</feature>
<reference evidence="10 11" key="1">
    <citation type="journal article" date="2015" name="Microbiome">
        <title>Genomic resolution of linkages in carbon, nitrogen, and sulfur cycling among widespread estuary sediment bacteria.</title>
        <authorList>
            <person name="Baker B.J."/>
            <person name="Lazar C.S."/>
            <person name="Teske A.P."/>
            <person name="Dick G.J."/>
        </authorList>
    </citation>
    <scope>NUCLEOTIDE SEQUENCE [LARGE SCALE GENOMIC DNA]</scope>
    <source>
        <strain evidence="10">DG_54_3</strain>
    </source>
</reference>
<evidence type="ECO:0000256" key="6">
    <source>
        <dbReference type="ARBA" id="ARBA00022989"/>
    </source>
</evidence>
<evidence type="ECO:0000313" key="11">
    <source>
        <dbReference type="Proteomes" id="UP000051861"/>
    </source>
</evidence>
<evidence type="ECO:0000259" key="9">
    <source>
        <dbReference type="PROSITE" id="PS51202"/>
    </source>
</evidence>
<feature type="transmembrane region" description="Helical" evidence="8">
    <location>
        <begin position="12"/>
        <end position="28"/>
    </location>
</feature>
<feature type="transmembrane region" description="Helical" evidence="8">
    <location>
        <begin position="382"/>
        <end position="403"/>
    </location>
</feature>
<name>A0A0S7Y1W6_UNCSA</name>
<keyword evidence="7 8" id="KW-0472">Membrane</keyword>
<feature type="transmembrane region" description="Helical" evidence="8">
    <location>
        <begin position="441"/>
        <end position="460"/>
    </location>
</feature>
<organism evidence="10 11">
    <name type="scientific">candidate division WOR-1 bacterium DG_54_3</name>
    <dbReference type="NCBI Taxonomy" id="1703775"/>
    <lineage>
        <taxon>Bacteria</taxon>
        <taxon>Bacillati</taxon>
        <taxon>Saganbacteria</taxon>
    </lineage>
</organism>
<gene>
    <name evidence="10" type="ORF">AMJ44_06165</name>
</gene>
<dbReference type="Pfam" id="PF02080">
    <property type="entry name" value="TrkA_C"/>
    <property type="match status" value="2"/>
</dbReference>
<feature type="domain" description="RCK C-terminal" evidence="9">
    <location>
        <begin position="204"/>
        <end position="288"/>
    </location>
</feature>
<proteinExistence type="inferred from homology"/>
<accession>A0A0S7Y1W6</accession>
<dbReference type="PANTHER" id="PTHR30445">
    <property type="entry name" value="K(+)_H(+) ANTIPORTER SUBUNIT KHTT"/>
    <property type="match status" value="1"/>
</dbReference>
<dbReference type="Gene3D" id="3.30.70.1450">
    <property type="entry name" value="Regulator of K+ conductance, C-terminal domain"/>
    <property type="match status" value="1"/>
</dbReference>
<feature type="transmembrane region" description="Helical" evidence="8">
    <location>
        <begin position="538"/>
        <end position="559"/>
    </location>
</feature>
<dbReference type="InterPro" id="IPR050144">
    <property type="entry name" value="AAE_transporter"/>
</dbReference>
<dbReference type="GO" id="GO:0005886">
    <property type="term" value="C:plasma membrane"/>
    <property type="evidence" value="ECO:0007669"/>
    <property type="project" value="UniProtKB-SubCell"/>
</dbReference>
<evidence type="ECO:0000256" key="8">
    <source>
        <dbReference type="SAM" id="Phobius"/>
    </source>
</evidence>
<evidence type="ECO:0000256" key="7">
    <source>
        <dbReference type="ARBA" id="ARBA00023136"/>
    </source>
</evidence>
<dbReference type="PANTHER" id="PTHR30445:SF9">
    <property type="match status" value="1"/>
</dbReference>
<comment type="subcellular location">
    <subcellularLocation>
        <location evidence="1">Cell membrane</location>
        <topology evidence="1">Multi-pass membrane protein</topology>
    </subcellularLocation>
</comment>
<evidence type="ECO:0000313" key="10">
    <source>
        <dbReference type="EMBL" id="KPJ68586.1"/>
    </source>
</evidence>
<dbReference type="SUPFAM" id="SSF116726">
    <property type="entry name" value="TrkA C-terminal domain-like"/>
    <property type="match status" value="2"/>
</dbReference>
<evidence type="ECO:0000256" key="2">
    <source>
        <dbReference type="ARBA" id="ARBA00009854"/>
    </source>
</evidence>
<dbReference type="Pfam" id="PF06826">
    <property type="entry name" value="Asp-Al_Ex"/>
    <property type="match status" value="2"/>
</dbReference>
<keyword evidence="3" id="KW-0813">Transport</keyword>
<dbReference type="NCBIfam" id="TIGR01625">
    <property type="entry name" value="YidE_YbjL_dupl"/>
    <property type="match status" value="2"/>
</dbReference>
<feature type="transmembrane region" description="Helical" evidence="8">
    <location>
        <begin position="499"/>
        <end position="518"/>
    </location>
</feature>
<comment type="similarity">
    <text evidence="2">Belongs to the AAE transporter (TC 2.A.81) family.</text>
</comment>
<dbReference type="PROSITE" id="PS51202">
    <property type="entry name" value="RCK_C"/>
    <property type="match status" value="1"/>
</dbReference>
<dbReference type="InterPro" id="IPR006037">
    <property type="entry name" value="RCK_C"/>
</dbReference>
<comment type="caution">
    <text evidence="10">The sequence shown here is derived from an EMBL/GenBank/DDBJ whole genome shotgun (WGS) entry which is preliminary data.</text>
</comment>
<dbReference type="InterPro" id="IPR022457">
    <property type="entry name" value="Asp_Ala_antiprt"/>
</dbReference>
<keyword evidence="4" id="KW-1003">Cell membrane</keyword>
<evidence type="ECO:0000256" key="5">
    <source>
        <dbReference type="ARBA" id="ARBA00022692"/>
    </source>
</evidence>